<accession>A0A699IEY5</accession>
<comment type="caution">
    <text evidence="1">The sequence shown here is derived from an EMBL/GenBank/DDBJ whole genome shotgun (WGS) entry which is preliminary data.</text>
</comment>
<reference evidence="1" key="1">
    <citation type="journal article" date="2019" name="Sci. Rep.">
        <title>Draft genome of Tanacetum cinerariifolium, the natural source of mosquito coil.</title>
        <authorList>
            <person name="Yamashiro T."/>
            <person name="Shiraishi A."/>
            <person name="Satake H."/>
            <person name="Nakayama K."/>
        </authorList>
    </citation>
    <scope>NUCLEOTIDE SEQUENCE</scope>
</reference>
<protein>
    <submittedName>
        <fullName evidence="1">Uncharacterized protein</fullName>
    </submittedName>
</protein>
<proteinExistence type="predicted"/>
<gene>
    <name evidence="1" type="ORF">Tci_519053</name>
</gene>
<evidence type="ECO:0000313" key="1">
    <source>
        <dbReference type="EMBL" id="GEZ47080.1"/>
    </source>
</evidence>
<dbReference type="AlphaFoldDB" id="A0A699IEY5"/>
<organism evidence="1">
    <name type="scientific">Tanacetum cinerariifolium</name>
    <name type="common">Dalmatian daisy</name>
    <name type="synonym">Chrysanthemum cinerariifolium</name>
    <dbReference type="NCBI Taxonomy" id="118510"/>
    <lineage>
        <taxon>Eukaryota</taxon>
        <taxon>Viridiplantae</taxon>
        <taxon>Streptophyta</taxon>
        <taxon>Embryophyta</taxon>
        <taxon>Tracheophyta</taxon>
        <taxon>Spermatophyta</taxon>
        <taxon>Magnoliopsida</taxon>
        <taxon>eudicotyledons</taxon>
        <taxon>Gunneridae</taxon>
        <taxon>Pentapetalae</taxon>
        <taxon>asterids</taxon>
        <taxon>campanulids</taxon>
        <taxon>Asterales</taxon>
        <taxon>Asteraceae</taxon>
        <taxon>Asteroideae</taxon>
        <taxon>Anthemideae</taxon>
        <taxon>Anthemidinae</taxon>
        <taxon>Tanacetum</taxon>
    </lineage>
</organism>
<name>A0A699IEY5_TANCI</name>
<dbReference type="EMBL" id="BKCJ010282869">
    <property type="protein sequence ID" value="GEZ47080.1"/>
    <property type="molecule type" value="Genomic_DNA"/>
</dbReference>
<sequence length="226" mass="24779">MDEPLSPDRVFDFPMDEPEPHPAYDFFTPGPLPGYVGNPNNGNGWIKADVPLLGELGAMANEPMVGLLVDEIAEPIVEAEDQVIAPVIDMEDDIAMLFVDGNFSDGDSEGFKDEKEVGGPSTVTAEGQSFTLPAPIFPVPLTVIEDLSTDMGNLKYGHGHLFKKVIQAMDRLEQVGAQVEQGQQTAIQRDETMVFEMSSHERTLIQCIIGMDRRLADLERRPPGPQ</sequence>